<dbReference type="EMBL" id="JRNQ01000034">
    <property type="protein sequence ID" value="KGF44539.1"/>
    <property type="molecule type" value="Genomic_DNA"/>
</dbReference>
<proteinExistence type="predicted"/>
<evidence type="ECO:0000256" key="1">
    <source>
        <dbReference type="SAM" id="Phobius"/>
    </source>
</evidence>
<evidence type="ECO:0000313" key="3">
    <source>
        <dbReference type="Proteomes" id="UP000029525"/>
    </source>
</evidence>
<dbReference type="RefSeq" id="WP_036861884.1">
    <property type="nucleotide sequence ID" value="NZ_JRNQ01000034.1"/>
</dbReference>
<evidence type="ECO:0000313" key="2">
    <source>
        <dbReference type="EMBL" id="KGF44539.1"/>
    </source>
</evidence>
<dbReference type="AlphaFoldDB" id="A0A096CGY0"/>
<dbReference type="Proteomes" id="UP000029525">
    <property type="component" value="Unassembled WGS sequence"/>
</dbReference>
<name>A0A096CGY0_9BACT</name>
<accession>A0A096CGY0</accession>
<protein>
    <submittedName>
        <fullName evidence="2">p-aminobenzoyl-glutamate transporter</fullName>
    </submittedName>
</protein>
<feature type="transmembrane region" description="Helical" evidence="1">
    <location>
        <begin position="7"/>
        <end position="30"/>
    </location>
</feature>
<keyword evidence="1" id="KW-0472">Membrane</keyword>
<feature type="transmembrane region" description="Helical" evidence="1">
    <location>
        <begin position="60"/>
        <end position="82"/>
    </location>
</feature>
<sequence>MKNKLGIITVVLFLVQLLIIFFSWIITAAMPELSMHSLLSSEGIRWFFGSFARNQYANVLIWNILIAMALGILYKSGLYAALKQLLRVVFTREILHFHYQQKVGLIVVMAEMIAFFIIMASLSLIPHAILLSVIGELFPSSFALSIIPSISFFIIIASISYGYITQSIRSFEIMYEFLVSGIKVLAYFFPLCFMVNQLIASIIFIFK</sequence>
<feature type="transmembrane region" description="Helical" evidence="1">
    <location>
        <begin position="184"/>
        <end position="206"/>
    </location>
</feature>
<reference evidence="2 3" key="1">
    <citation type="submission" date="2014-07" db="EMBL/GenBank/DDBJ databases">
        <authorList>
            <person name="McCorrison J."/>
            <person name="Sanka R."/>
            <person name="Torralba M."/>
            <person name="Gillis M."/>
            <person name="Haft D.H."/>
            <person name="Methe B."/>
            <person name="Sutton G."/>
            <person name="Nelson K.E."/>
        </authorList>
    </citation>
    <scope>NUCLEOTIDE SEQUENCE [LARGE SCALE GENOMIC DNA]</scope>
    <source>
        <strain evidence="2 3">DNF00320</strain>
    </source>
</reference>
<organism evidence="2 3">
    <name type="scientific">Prevotella bivia DNF00320</name>
    <dbReference type="NCBI Taxonomy" id="1401068"/>
    <lineage>
        <taxon>Bacteria</taxon>
        <taxon>Pseudomonadati</taxon>
        <taxon>Bacteroidota</taxon>
        <taxon>Bacteroidia</taxon>
        <taxon>Bacteroidales</taxon>
        <taxon>Prevotellaceae</taxon>
        <taxon>Prevotella</taxon>
    </lineage>
</organism>
<comment type="caution">
    <text evidence="2">The sequence shown here is derived from an EMBL/GenBank/DDBJ whole genome shotgun (WGS) entry which is preliminary data.</text>
</comment>
<dbReference type="OrthoDB" id="1111220at2"/>
<keyword evidence="1" id="KW-0812">Transmembrane</keyword>
<feature type="transmembrane region" description="Helical" evidence="1">
    <location>
        <begin position="142"/>
        <end position="164"/>
    </location>
</feature>
<feature type="transmembrane region" description="Helical" evidence="1">
    <location>
        <begin position="103"/>
        <end position="130"/>
    </location>
</feature>
<gene>
    <name evidence="2" type="ORF">HMPREF0647_06225</name>
</gene>
<keyword evidence="1" id="KW-1133">Transmembrane helix</keyword>